<evidence type="ECO:0000256" key="4">
    <source>
        <dbReference type="ARBA" id="ARBA00005072"/>
    </source>
</evidence>
<name>A0A2P8G605_9BACT</name>
<evidence type="ECO:0000256" key="6">
    <source>
        <dbReference type="ARBA" id="ARBA00013053"/>
    </source>
</evidence>
<evidence type="ECO:0000256" key="8">
    <source>
        <dbReference type="ARBA" id="ARBA00048212"/>
    </source>
</evidence>
<proteinExistence type="inferred from homology"/>
<evidence type="ECO:0000256" key="2">
    <source>
        <dbReference type="ARBA" id="ARBA00004824"/>
    </source>
</evidence>
<dbReference type="InterPro" id="IPR043131">
    <property type="entry name" value="BCAT-like_N"/>
</dbReference>
<keyword evidence="11" id="KW-0808">Transferase</keyword>
<comment type="caution">
    <text evidence="11">The sequence shown here is derived from an EMBL/GenBank/DDBJ whole genome shotgun (WGS) entry which is preliminary data.</text>
</comment>
<comment type="pathway">
    <text evidence="2">Amino-acid biosynthesis; L-isoleucine biosynthesis; L-isoleucine from 2-oxobutanoate: step 4/4.</text>
</comment>
<dbReference type="RefSeq" id="WP_106595682.1">
    <property type="nucleotide sequence ID" value="NZ_PYAS01000005.1"/>
</dbReference>
<sequence length="276" mass="31515">MPFHQYFNGEIVPLDRPVFQTSDLGLLRGYGLFDFFRTYNGVPFRWDDYWQRFENSARLLKLPLPVTQRETEKILADLHSLSGEAEVAFRFVLTGGYAPDGVHVVQPNLLIRTEALPQDNPAGRLKGIKVLPYEYVRDLPEIKSTNYVHMVLMADEMKRQNAADLLFHKDGEVSELTRSNLFAFQGDKLITSDRNVLNGVTRRAVIELAKADFKVEIRPVTYKEVMTADEVFTTSTTKWVMPVVQIGDQPVANGLAGKRTLHLQKQFEDLVARWGK</sequence>
<comment type="similarity">
    <text evidence="5">Belongs to the class-IV pyridoxal-phosphate-dependent aminotransferase family.</text>
</comment>
<dbReference type="Proteomes" id="UP000241964">
    <property type="component" value="Unassembled WGS sequence"/>
</dbReference>
<comment type="cofactor">
    <cofactor evidence="1">
        <name>pyridoxal 5'-phosphate</name>
        <dbReference type="ChEBI" id="CHEBI:597326"/>
    </cofactor>
</comment>
<dbReference type="InterPro" id="IPR001544">
    <property type="entry name" value="Aminotrans_IV"/>
</dbReference>
<dbReference type="Pfam" id="PF01063">
    <property type="entry name" value="Aminotran_4"/>
    <property type="match status" value="1"/>
</dbReference>
<dbReference type="InterPro" id="IPR036038">
    <property type="entry name" value="Aminotransferase-like"/>
</dbReference>
<evidence type="ECO:0000256" key="9">
    <source>
        <dbReference type="ARBA" id="ARBA00048798"/>
    </source>
</evidence>
<dbReference type="CDD" id="cd00449">
    <property type="entry name" value="PLPDE_IV"/>
    <property type="match status" value="1"/>
</dbReference>
<dbReference type="SUPFAM" id="SSF56752">
    <property type="entry name" value="D-aminoacid aminotransferase-like PLP-dependent enzymes"/>
    <property type="match status" value="1"/>
</dbReference>
<evidence type="ECO:0000256" key="10">
    <source>
        <dbReference type="ARBA" id="ARBA00049229"/>
    </source>
</evidence>
<reference evidence="11 12" key="1">
    <citation type="submission" date="2018-03" db="EMBL/GenBank/DDBJ databases">
        <title>Genomic Encyclopedia of Archaeal and Bacterial Type Strains, Phase II (KMG-II): from individual species to whole genera.</title>
        <authorList>
            <person name="Goeker M."/>
        </authorList>
    </citation>
    <scope>NUCLEOTIDE SEQUENCE [LARGE SCALE GENOMIC DNA]</scope>
    <source>
        <strain evidence="11 12">DSM 29057</strain>
    </source>
</reference>
<comment type="catalytic activity">
    <reaction evidence="9">
        <text>L-isoleucine + 2-oxoglutarate = (S)-3-methyl-2-oxopentanoate + L-glutamate</text>
        <dbReference type="Rhea" id="RHEA:24801"/>
        <dbReference type="ChEBI" id="CHEBI:16810"/>
        <dbReference type="ChEBI" id="CHEBI:29985"/>
        <dbReference type="ChEBI" id="CHEBI:35146"/>
        <dbReference type="ChEBI" id="CHEBI:58045"/>
        <dbReference type="EC" id="2.6.1.42"/>
    </reaction>
</comment>
<protein>
    <recommendedName>
        <fullName evidence="6">branched-chain-amino-acid transaminase</fullName>
        <ecNumber evidence="6">2.6.1.42</ecNumber>
    </recommendedName>
</protein>
<gene>
    <name evidence="11" type="ORF">CLV60_105246</name>
</gene>
<organism evidence="11 12">
    <name type="scientific">Dyadobacter jiangsuensis</name>
    <dbReference type="NCBI Taxonomy" id="1591085"/>
    <lineage>
        <taxon>Bacteria</taxon>
        <taxon>Pseudomonadati</taxon>
        <taxon>Bacteroidota</taxon>
        <taxon>Cytophagia</taxon>
        <taxon>Cytophagales</taxon>
        <taxon>Spirosomataceae</taxon>
        <taxon>Dyadobacter</taxon>
    </lineage>
</organism>
<comment type="pathway">
    <text evidence="4">Amino-acid biosynthesis; L-leucine biosynthesis; L-leucine from 3-methyl-2-oxobutanoate: step 4/4.</text>
</comment>
<dbReference type="EC" id="2.6.1.42" evidence="6"/>
<dbReference type="Gene3D" id="3.30.470.10">
    <property type="match status" value="1"/>
</dbReference>
<dbReference type="GO" id="GO:0046394">
    <property type="term" value="P:carboxylic acid biosynthetic process"/>
    <property type="evidence" value="ECO:0007669"/>
    <property type="project" value="UniProtKB-ARBA"/>
</dbReference>
<evidence type="ECO:0000256" key="7">
    <source>
        <dbReference type="ARBA" id="ARBA00022898"/>
    </source>
</evidence>
<dbReference type="OrthoDB" id="9805628at2"/>
<keyword evidence="7" id="KW-0663">Pyridoxal phosphate</keyword>
<evidence type="ECO:0000256" key="5">
    <source>
        <dbReference type="ARBA" id="ARBA00009320"/>
    </source>
</evidence>
<dbReference type="PANTHER" id="PTHR42743">
    <property type="entry name" value="AMINO-ACID AMINOTRANSFERASE"/>
    <property type="match status" value="1"/>
</dbReference>
<keyword evidence="11" id="KW-0032">Aminotransferase</keyword>
<evidence type="ECO:0000313" key="11">
    <source>
        <dbReference type="EMBL" id="PSL29404.1"/>
    </source>
</evidence>
<keyword evidence="12" id="KW-1185">Reference proteome</keyword>
<dbReference type="AlphaFoldDB" id="A0A2P8G605"/>
<evidence type="ECO:0000256" key="1">
    <source>
        <dbReference type="ARBA" id="ARBA00001933"/>
    </source>
</evidence>
<accession>A0A2P8G605</accession>
<comment type="catalytic activity">
    <reaction evidence="8">
        <text>L-valine + 2-oxoglutarate = 3-methyl-2-oxobutanoate + L-glutamate</text>
        <dbReference type="Rhea" id="RHEA:24813"/>
        <dbReference type="ChEBI" id="CHEBI:11851"/>
        <dbReference type="ChEBI" id="CHEBI:16810"/>
        <dbReference type="ChEBI" id="CHEBI:29985"/>
        <dbReference type="ChEBI" id="CHEBI:57762"/>
        <dbReference type="EC" id="2.6.1.42"/>
    </reaction>
</comment>
<dbReference type="FunFam" id="3.20.10.10:FF:000002">
    <property type="entry name" value="D-alanine aminotransferase"/>
    <property type="match status" value="1"/>
</dbReference>
<dbReference type="InterPro" id="IPR050571">
    <property type="entry name" value="Class-IV_PLP-Dep_Aminotrnsfr"/>
</dbReference>
<dbReference type="InterPro" id="IPR043132">
    <property type="entry name" value="BCAT-like_C"/>
</dbReference>
<dbReference type="Gene3D" id="3.20.10.10">
    <property type="entry name" value="D-amino Acid Aminotransferase, subunit A, domain 2"/>
    <property type="match status" value="1"/>
</dbReference>
<comment type="pathway">
    <text evidence="3">Amino-acid biosynthesis; L-valine biosynthesis; L-valine from pyruvate: step 4/4.</text>
</comment>
<dbReference type="GO" id="GO:0008652">
    <property type="term" value="P:amino acid biosynthetic process"/>
    <property type="evidence" value="ECO:0007669"/>
    <property type="project" value="UniProtKB-ARBA"/>
</dbReference>
<evidence type="ECO:0000256" key="3">
    <source>
        <dbReference type="ARBA" id="ARBA00004931"/>
    </source>
</evidence>
<comment type="catalytic activity">
    <reaction evidence="10">
        <text>L-leucine + 2-oxoglutarate = 4-methyl-2-oxopentanoate + L-glutamate</text>
        <dbReference type="Rhea" id="RHEA:18321"/>
        <dbReference type="ChEBI" id="CHEBI:16810"/>
        <dbReference type="ChEBI" id="CHEBI:17865"/>
        <dbReference type="ChEBI" id="CHEBI:29985"/>
        <dbReference type="ChEBI" id="CHEBI:57427"/>
        <dbReference type="EC" id="2.6.1.42"/>
    </reaction>
</comment>
<dbReference type="GO" id="GO:0004084">
    <property type="term" value="F:branched-chain-amino-acid transaminase activity"/>
    <property type="evidence" value="ECO:0007669"/>
    <property type="project" value="UniProtKB-EC"/>
</dbReference>
<dbReference type="EMBL" id="PYAS01000005">
    <property type="protein sequence ID" value="PSL29404.1"/>
    <property type="molecule type" value="Genomic_DNA"/>
</dbReference>
<dbReference type="PANTHER" id="PTHR42743:SF11">
    <property type="entry name" value="AMINODEOXYCHORISMATE LYASE"/>
    <property type="match status" value="1"/>
</dbReference>
<evidence type="ECO:0000313" key="12">
    <source>
        <dbReference type="Proteomes" id="UP000241964"/>
    </source>
</evidence>